<dbReference type="Proteomes" id="UP000253314">
    <property type="component" value="Unassembled WGS sequence"/>
</dbReference>
<comment type="caution">
    <text evidence="1">The sequence shown here is derived from an EMBL/GenBank/DDBJ whole genome shotgun (WGS) entry which is preliminary data.</text>
</comment>
<dbReference type="OrthoDB" id="1938795at2"/>
<proteinExistence type="predicted"/>
<name>A0A366XWD2_9BACI</name>
<keyword evidence="2" id="KW-1185">Reference proteome</keyword>
<reference evidence="1 2" key="1">
    <citation type="submission" date="2018-07" db="EMBL/GenBank/DDBJ databases">
        <title>Lottiidibacillus patelloidae gen. nov., sp. nov., isolated from the intestinal tract of a marine limpet and the reclassification of B. taeanensis BH030017T, B. algicola KMM 3737T and B. hwajinpoensis SW-72T as genus Lottiidibacillus.</title>
        <authorList>
            <person name="Liu R."/>
            <person name="Huang Z."/>
        </authorList>
    </citation>
    <scope>NUCLEOTIDE SEQUENCE [LARGE SCALE GENOMIC DNA]</scope>
    <source>
        <strain evidence="1 2">BH030017</strain>
    </source>
</reference>
<protein>
    <submittedName>
        <fullName evidence="1">Uncharacterized protein</fullName>
    </submittedName>
</protein>
<dbReference type="EMBL" id="QOCW01000010">
    <property type="protein sequence ID" value="RBW69465.1"/>
    <property type="molecule type" value="Genomic_DNA"/>
</dbReference>
<accession>A0A366XWD2</accession>
<gene>
    <name evidence="1" type="ORF">DS031_11110</name>
</gene>
<organism evidence="1 2">
    <name type="scientific">Bacillus taeanensis</name>
    <dbReference type="NCBI Taxonomy" id="273032"/>
    <lineage>
        <taxon>Bacteria</taxon>
        <taxon>Bacillati</taxon>
        <taxon>Bacillota</taxon>
        <taxon>Bacilli</taxon>
        <taxon>Bacillales</taxon>
        <taxon>Bacillaceae</taxon>
        <taxon>Bacillus</taxon>
    </lineage>
</organism>
<dbReference type="RefSeq" id="WP_113806155.1">
    <property type="nucleotide sequence ID" value="NZ_QOCW01000010.1"/>
</dbReference>
<dbReference type="AlphaFoldDB" id="A0A366XWD2"/>
<sequence length="356" mass="41832">MEIDKLKEGQVFKNYKELCKELGVEIKNGKSKKYQLVELSRYCNYRKDGHKFNIEEVYKNPLPKVENKRNAKYKNLIELLVLDLLAQCNDKSITISRSKLLRIINMTNIYYGYCSENVPELSDYTKIREAIIYDFYNTSNSNFKSTVETALKGLRDRSVIIYNTVTKVSKDNKTVNETATEEELEIILECENKVLEELGFEKISEVRCSRYWKKFKKSVKEKLNERSNIDFYYIAYDITISKKYIDKKLNNLADLVLEDAKREEYKSELNADVCTNLLKNAQKRHGANKDNKMKIHREKNDYVAKIDKLINLLVNDENNKRVNLKDVKLEASPFEDVEDKFLTETLDNDVFRGISF</sequence>
<evidence type="ECO:0000313" key="1">
    <source>
        <dbReference type="EMBL" id="RBW69465.1"/>
    </source>
</evidence>
<evidence type="ECO:0000313" key="2">
    <source>
        <dbReference type="Proteomes" id="UP000253314"/>
    </source>
</evidence>